<evidence type="ECO:0000256" key="7">
    <source>
        <dbReference type="ARBA" id="ARBA00023242"/>
    </source>
</evidence>
<dbReference type="InterPro" id="IPR018359">
    <property type="entry name" value="Bromodomain_CS"/>
</dbReference>
<keyword evidence="2" id="KW-0677">Repeat</keyword>
<dbReference type="EMBL" id="JMKJ01000024">
    <property type="protein sequence ID" value="KGG52944.1"/>
    <property type="molecule type" value="Genomic_DNA"/>
</dbReference>
<dbReference type="PROSITE" id="PS50014">
    <property type="entry name" value="BROMODOMAIN_2"/>
    <property type="match status" value="1"/>
</dbReference>
<evidence type="ECO:0000256" key="6">
    <source>
        <dbReference type="ARBA" id="ARBA00023163"/>
    </source>
</evidence>
<evidence type="ECO:0000256" key="9">
    <source>
        <dbReference type="SAM" id="MobiDB-lite"/>
    </source>
</evidence>
<keyword evidence="7" id="KW-0539">Nucleus</keyword>
<evidence type="ECO:0000256" key="1">
    <source>
        <dbReference type="ARBA" id="ARBA00004123"/>
    </source>
</evidence>
<dbReference type="HOGENOM" id="CLU_351624_0_0_1"/>
<evidence type="ECO:0000256" key="8">
    <source>
        <dbReference type="PROSITE-ProRule" id="PRU00035"/>
    </source>
</evidence>
<dbReference type="InterPro" id="IPR036427">
    <property type="entry name" value="Bromodomain-like_sf"/>
</dbReference>
<dbReference type="PRINTS" id="PR00503">
    <property type="entry name" value="BROMODOMAIN"/>
</dbReference>
<dbReference type="GO" id="GO:0006368">
    <property type="term" value="P:transcription elongation by RNA polymerase II"/>
    <property type="evidence" value="ECO:0007669"/>
    <property type="project" value="TreeGrafter"/>
</dbReference>
<dbReference type="PROSITE" id="PS00633">
    <property type="entry name" value="BROMODOMAIN_1"/>
    <property type="match status" value="1"/>
</dbReference>
<organism evidence="11 12">
    <name type="scientific">Mitosporidium daphniae</name>
    <dbReference type="NCBI Taxonomy" id="1485682"/>
    <lineage>
        <taxon>Eukaryota</taxon>
        <taxon>Fungi</taxon>
        <taxon>Fungi incertae sedis</taxon>
        <taxon>Microsporidia</taxon>
        <taxon>Mitosporidium</taxon>
    </lineage>
</organism>
<dbReference type="PANTHER" id="PTHR16062:SF19">
    <property type="entry name" value="PROTEIN POLYBROMO-1"/>
    <property type="match status" value="1"/>
</dbReference>
<dbReference type="SUPFAM" id="SSF48403">
    <property type="entry name" value="Ankyrin repeat"/>
    <property type="match status" value="1"/>
</dbReference>
<sequence length="800" mass="88076">MNAEGADTVSWLRMIAEASASIWGLAGSSNIIGIGKLNYNFELKFPIPMTKRSSALSNVNKSNADSKKGDDDDGDGKSAAESGHRLQPKDGKISLRILASSKERKGDNLLRITLKSPSMEGQTPPPIELASPKTVQEPFNTLVDMAEYMNGLLMEQLEPGDPPEGYAPRQLALVFETLPSRRRYPDYYKVIERPLSLKSIMEQVRAGRYVTKDELMADYETMFKNAQIYNQQDSIIYKDASLMLGFIRKLAPRLTLATRRERKAAPRRESPVENELISVDDGESDRRRNKVVVQAAPVPQKVVSTPLQVLFTAAARDDIATVLALLNRPPEASSSRSPADARLPTIDTITRHYAVWPSLPQEVAALDNVRWSVAHCAAYFGAVNVIDALVERCGVGVLESRDALYDSTALAWAAFGKQFEMCERLIIAYGACTTVKNWMLQTPLELVGADLSAERIGEWRALLVSTPAEAPPEAHRVSLLVSSLVARVLRMEHSGRPYSALLGAASWRSLAMAKPVVTEFLVEAIRRCRECQRFVSLRSASTKSEDATNAVAESIVAFLAKSLPREWTLIESRCQASGPHLPPAVGMPAILRSQISSAAAVSLPLPLRRWDRSTASPPAFYMPRRLAPPPPLQHQMVSGTTASASGLTQLHHQLAARPPSTFGLALASSSGEQCAGSIFVPVRVFLSDAEQKWRHSWALTSVNDARATSIHVPDGVEMLLLELELESSTAGDQEQDFVLLHNQTERVEPLAERPRIRFKVHLSVTRPVAFDSVELFQRGTEYGGLFLFATMFLHVHASKE</sequence>
<dbReference type="GO" id="GO:0006338">
    <property type="term" value="P:chromatin remodeling"/>
    <property type="evidence" value="ECO:0007669"/>
    <property type="project" value="InterPro"/>
</dbReference>
<dbReference type="InterPro" id="IPR036770">
    <property type="entry name" value="Ankyrin_rpt-contain_sf"/>
</dbReference>
<keyword evidence="6" id="KW-0804">Transcription</keyword>
<comment type="subcellular location">
    <subcellularLocation>
        <location evidence="1">Nucleus</location>
    </subcellularLocation>
</comment>
<protein>
    <recommendedName>
        <fullName evidence="10">Bromo domain-containing protein</fullName>
    </recommendedName>
</protein>
<comment type="caution">
    <text evidence="11">The sequence shown here is derived from an EMBL/GenBank/DDBJ whole genome shotgun (WGS) entry which is preliminary data.</text>
</comment>
<dbReference type="Gene3D" id="1.20.920.10">
    <property type="entry name" value="Bromodomain-like"/>
    <property type="match status" value="1"/>
</dbReference>
<keyword evidence="5 8" id="KW-0103">Bromodomain</keyword>
<keyword evidence="12" id="KW-1185">Reference proteome</keyword>
<evidence type="ECO:0000313" key="11">
    <source>
        <dbReference type="EMBL" id="KGG52944.1"/>
    </source>
</evidence>
<evidence type="ECO:0000256" key="4">
    <source>
        <dbReference type="ARBA" id="ARBA00023015"/>
    </source>
</evidence>
<dbReference type="GO" id="GO:0003682">
    <property type="term" value="F:chromatin binding"/>
    <property type="evidence" value="ECO:0007669"/>
    <property type="project" value="TreeGrafter"/>
</dbReference>
<dbReference type="AlphaFoldDB" id="A0A098VVS4"/>
<gene>
    <name evidence="11" type="ORF">DI09_121p30</name>
</gene>
<evidence type="ECO:0000256" key="5">
    <source>
        <dbReference type="ARBA" id="ARBA00023117"/>
    </source>
</evidence>
<dbReference type="OrthoDB" id="538223at2759"/>
<feature type="region of interest" description="Disordered" evidence="9">
    <location>
        <begin position="54"/>
        <end position="86"/>
    </location>
</feature>
<dbReference type="PANTHER" id="PTHR16062">
    <property type="entry name" value="SWI/SNF-RELATED"/>
    <property type="match status" value="1"/>
</dbReference>
<evidence type="ECO:0000256" key="2">
    <source>
        <dbReference type="ARBA" id="ARBA00022737"/>
    </source>
</evidence>
<dbReference type="SUPFAM" id="SSF47370">
    <property type="entry name" value="Bromodomain"/>
    <property type="match status" value="1"/>
</dbReference>
<dbReference type="Proteomes" id="UP000029725">
    <property type="component" value="Unassembled WGS sequence"/>
</dbReference>
<feature type="domain" description="Bromo" evidence="10">
    <location>
        <begin position="167"/>
        <end position="237"/>
    </location>
</feature>
<reference evidence="11 12" key="1">
    <citation type="submission" date="2014-04" db="EMBL/GenBank/DDBJ databases">
        <title>A new species of microsporidia sheds light on the evolution of extreme parasitism.</title>
        <authorList>
            <person name="Haag K.L."/>
            <person name="James T.Y."/>
            <person name="Larsson R."/>
            <person name="Schaer T.M."/>
            <person name="Refardt D."/>
            <person name="Pombert J.-F."/>
            <person name="Ebert D."/>
        </authorList>
    </citation>
    <scope>NUCLEOTIDE SEQUENCE [LARGE SCALE GENOMIC DNA]</scope>
    <source>
        <strain evidence="11 12">UGP3</strain>
        <tissue evidence="11">Spores</tissue>
    </source>
</reference>
<evidence type="ECO:0000259" key="10">
    <source>
        <dbReference type="PROSITE" id="PS50014"/>
    </source>
</evidence>
<evidence type="ECO:0000256" key="3">
    <source>
        <dbReference type="ARBA" id="ARBA00022853"/>
    </source>
</evidence>
<dbReference type="VEuPathDB" id="MicrosporidiaDB:DI09_121p30"/>
<dbReference type="GeneID" id="25258167"/>
<name>A0A098VVS4_9MICR</name>
<keyword evidence="4" id="KW-0805">Transcription regulation</keyword>
<evidence type="ECO:0000313" key="12">
    <source>
        <dbReference type="Proteomes" id="UP000029725"/>
    </source>
</evidence>
<dbReference type="Gene3D" id="1.25.40.20">
    <property type="entry name" value="Ankyrin repeat-containing domain"/>
    <property type="match status" value="1"/>
</dbReference>
<dbReference type="GO" id="GO:0016586">
    <property type="term" value="C:RSC-type complex"/>
    <property type="evidence" value="ECO:0007669"/>
    <property type="project" value="InterPro"/>
</dbReference>
<dbReference type="Pfam" id="PF00439">
    <property type="entry name" value="Bromodomain"/>
    <property type="match status" value="1"/>
</dbReference>
<dbReference type="RefSeq" id="XP_013239380.1">
    <property type="nucleotide sequence ID" value="XM_013383926.1"/>
</dbReference>
<dbReference type="InterPro" id="IPR037382">
    <property type="entry name" value="Rsc/polybromo"/>
</dbReference>
<feature type="compositionally biased region" description="Basic and acidic residues" evidence="9">
    <location>
        <begin position="64"/>
        <end position="86"/>
    </location>
</feature>
<proteinExistence type="predicted"/>
<accession>A0A098VVS4</accession>
<keyword evidence="3" id="KW-0156">Chromatin regulator</keyword>
<dbReference type="InterPro" id="IPR001487">
    <property type="entry name" value="Bromodomain"/>
</dbReference>
<dbReference type="SMART" id="SM00297">
    <property type="entry name" value="BROMO"/>
    <property type="match status" value="1"/>
</dbReference>